<dbReference type="Gene3D" id="1.10.1670.10">
    <property type="entry name" value="Helix-hairpin-Helix base-excision DNA repair enzymes (C-terminal)"/>
    <property type="match status" value="1"/>
</dbReference>
<keyword evidence="6" id="KW-0408">Iron</keyword>
<evidence type="ECO:0000256" key="7">
    <source>
        <dbReference type="ARBA" id="ARBA00023014"/>
    </source>
</evidence>
<reference evidence="11 12" key="1">
    <citation type="journal article" date="2015" name="Nature">
        <title>rRNA introns, odd ribosomes, and small enigmatic genomes across a large radiation of phyla.</title>
        <authorList>
            <person name="Brown C.T."/>
            <person name="Hug L.A."/>
            <person name="Thomas B.C."/>
            <person name="Sharon I."/>
            <person name="Castelle C.J."/>
            <person name="Singh A."/>
            <person name="Wilkins M.J."/>
            <person name="Williams K.H."/>
            <person name="Banfield J.F."/>
        </authorList>
    </citation>
    <scope>NUCLEOTIDE SEQUENCE [LARGE SCALE GENOMIC DNA]</scope>
</reference>
<dbReference type="GO" id="GO:0046872">
    <property type="term" value="F:metal ion binding"/>
    <property type="evidence" value="ECO:0007669"/>
    <property type="project" value="UniProtKB-KW"/>
</dbReference>
<keyword evidence="3" id="KW-0479">Metal-binding</keyword>
<dbReference type="PANTHER" id="PTHR42944">
    <property type="entry name" value="ADENINE DNA GLYCOSYLASE"/>
    <property type="match status" value="1"/>
</dbReference>
<organism evidence="11 12">
    <name type="scientific">Candidatus Gottesmanbacteria bacterium GW2011_GWA2_47_9</name>
    <dbReference type="NCBI Taxonomy" id="1618445"/>
    <lineage>
        <taxon>Bacteria</taxon>
        <taxon>Candidatus Gottesmaniibacteriota</taxon>
    </lineage>
</organism>
<dbReference type="AlphaFoldDB" id="A0A0G1WC85"/>
<protein>
    <submittedName>
        <fullName evidence="11">HhH-GPD family protein</fullName>
    </submittedName>
</protein>
<dbReference type="Proteomes" id="UP000034739">
    <property type="component" value="Unassembled WGS sequence"/>
</dbReference>
<dbReference type="EMBL" id="LCOY01000016">
    <property type="protein sequence ID" value="KKU87928.1"/>
    <property type="molecule type" value="Genomic_DNA"/>
</dbReference>
<dbReference type="GO" id="GO:0034039">
    <property type="term" value="F:8-oxo-7,8-dihydroguanine DNA N-glycosylase activity"/>
    <property type="evidence" value="ECO:0007669"/>
    <property type="project" value="TreeGrafter"/>
</dbReference>
<keyword evidence="5" id="KW-0378">Hydrolase</keyword>
<dbReference type="GO" id="GO:0035485">
    <property type="term" value="F:adenine/guanine mispair binding"/>
    <property type="evidence" value="ECO:0007669"/>
    <property type="project" value="TreeGrafter"/>
</dbReference>
<evidence type="ECO:0000256" key="9">
    <source>
        <dbReference type="ARBA" id="ARBA00023295"/>
    </source>
</evidence>
<dbReference type="SUPFAM" id="SSF48150">
    <property type="entry name" value="DNA-glycosylase"/>
    <property type="match status" value="1"/>
</dbReference>
<dbReference type="PATRIC" id="fig|1618445.3.peg.557"/>
<evidence type="ECO:0000259" key="10">
    <source>
        <dbReference type="SMART" id="SM00478"/>
    </source>
</evidence>
<keyword evidence="4" id="KW-0227">DNA damage</keyword>
<name>A0A0G1WC85_9BACT</name>
<comment type="similarity">
    <text evidence="2">Belongs to the Nth/MutY family.</text>
</comment>
<proteinExistence type="inferred from homology"/>
<keyword evidence="9" id="KW-0326">Glycosidase</keyword>
<evidence type="ECO:0000313" key="11">
    <source>
        <dbReference type="EMBL" id="KKU87928.1"/>
    </source>
</evidence>
<evidence type="ECO:0000256" key="1">
    <source>
        <dbReference type="ARBA" id="ARBA00001966"/>
    </source>
</evidence>
<dbReference type="PANTHER" id="PTHR42944:SF1">
    <property type="entry name" value="ADENINE DNA GLYCOSYLASE"/>
    <property type="match status" value="1"/>
</dbReference>
<feature type="domain" description="HhH-GPD" evidence="10">
    <location>
        <begin position="46"/>
        <end position="193"/>
    </location>
</feature>
<evidence type="ECO:0000256" key="5">
    <source>
        <dbReference type="ARBA" id="ARBA00022801"/>
    </source>
</evidence>
<dbReference type="InterPro" id="IPR003265">
    <property type="entry name" value="HhH-GPD_domain"/>
</dbReference>
<comment type="caution">
    <text evidence="11">The sequence shown here is derived from an EMBL/GenBank/DDBJ whole genome shotgun (WGS) entry which is preliminary data.</text>
</comment>
<evidence type="ECO:0000313" key="12">
    <source>
        <dbReference type="Proteomes" id="UP000034739"/>
    </source>
</evidence>
<dbReference type="InterPro" id="IPR011257">
    <property type="entry name" value="DNA_glycosylase"/>
</dbReference>
<keyword evidence="7" id="KW-0411">Iron-sulfur</keyword>
<dbReference type="InterPro" id="IPR044298">
    <property type="entry name" value="MIG/MutY"/>
</dbReference>
<evidence type="ECO:0000256" key="2">
    <source>
        <dbReference type="ARBA" id="ARBA00008343"/>
    </source>
</evidence>
<sequence>MTAMKLSRKKIKNFRELIFSWWKDHHRDLPWRHTHDPYKIMVSEVMLQQTQVARVLPKYGEFIERYPSVHDLAKALTSDVLKTWKGMGYNRRALYLKQAAQRIVKEYRGKFPKSEKELVKLLGLGTYTARAILVFAYRQEVACVDTNIRQIITHFFFKDKLQKPSIIQLVADQLVPKGKAWEWHQALMDYGSEELKTLNLKMKNEKKKAIPFRESDRFYRGRIIDRLREGNIRESVILKEFQTKYGKSREFTRTILSGLENDGLLARAAGGTIGLPRG</sequence>
<dbReference type="GO" id="GO:0000701">
    <property type="term" value="F:purine-specific mismatch base pair DNA N-glycosylase activity"/>
    <property type="evidence" value="ECO:0007669"/>
    <property type="project" value="TreeGrafter"/>
</dbReference>
<dbReference type="GO" id="GO:0032357">
    <property type="term" value="F:oxidized purine DNA binding"/>
    <property type="evidence" value="ECO:0007669"/>
    <property type="project" value="TreeGrafter"/>
</dbReference>
<dbReference type="InterPro" id="IPR023170">
    <property type="entry name" value="HhH_base_excis_C"/>
</dbReference>
<keyword evidence="8" id="KW-0234">DNA repair</keyword>
<accession>A0A0G1WC85</accession>
<evidence type="ECO:0000256" key="8">
    <source>
        <dbReference type="ARBA" id="ARBA00023204"/>
    </source>
</evidence>
<dbReference type="SMART" id="SM00478">
    <property type="entry name" value="ENDO3c"/>
    <property type="match status" value="1"/>
</dbReference>
<dbReference type="GO" id="GO:0006298">
    <property type="term" value="P:mismatch repair"/>
    <property type="evidence" value="ECO:0007669"/>
    <property type="project" value="TreeGrafter"/>
</dbReference>
<dbReference type="Pfam" id="PF00730">
    <property type="entry name" value="HhH-GPD"/>
    <property type="match status" value="1"/>
</dbReference>
<evidence type="ECO:0000256" key="4">
    <source>
        <dbReference type="ARBA" id="ARBA00022763"/>
    </source>
</evidence>
<evidence type="ECO:0000256" key="3">
    <source>
        <dbReference type="ARBA" id="ARBA00022723"/>
    </source>
</evidence>
<dbReference type="Gene3D" id="1.10.340.30">
    <property type="entry name" value="Hypothetical protein, domain 2"/>
    <property type="match status" value="1"/>
</dbReference>
<gene>
    <name evidence="11" type="ORF">UY16_C0016G0020</name>
</gene>
<dbReference type="GO" id="GO:0006284">
    <property type="term" value="P:base-excision repair"/>
    <property type="evidence" value="ECO:0007669"/>
    <property type="project" value="InterPro"/>
</dbReference>
<dbReference type="CDD" id="cd00056">
    <property type="entry name" value="ENDO3c"/>
    <property type="match status" value="1"/>
</dbReference>
<evidence type="ECO:0000256" key="6">
    <source>
        <dbReference type="ARBA" id="ARBA00023004"/>
    </source>
</evidence>
<dbReference type="GO" id="GO:0051536">
    <property type="term" value="F:iron-sulfur cluster binding"/>
    <property type="evidence" value="ECO:0007669"/>
    <property type="project" value="UniProtKB-KW"/>
</dbReference>
<comment type="cofactor">
    <cofactor evidence="1">
        <name>[4Fe-4S] cluster</name>
        <dbReference type="ChEBI" id="CHEBI:49883"/>
    </cofactor>
</comment>